<evidence type="ECO:0000313" key="9">
    <source>
        <dbReference type="EMBL" id="CAI8604379.1"/>
    </source>
</evidence>
<evidence type="ECO:0000259" key="8">
    <source>
        <dbReference type="PROSITE" id="PS50929"/>
    </source>
</evidence>
<reference evidence="9 10" key="1">
    <citation type="submission" date="2023-01" db="EMBL/GenBank/DDBJ databases">
        <authorList>
            <person name="Kreplak J."/>
        </authorList>
    </citation>
    <scope>NUCLEOTIDE SEQUENCE [LARGE SCALE GENOMIC DNA]</scope>
</reference>
<dbReference type="PROSITE" id="PS50929">
    <property type="entry name" value="ABC_TM1F"/>
    <property type="match status" value="1"/>
</dbReference>
<dbReference type="InterPro" id="IPR011527">
    <property type="entry name" value="ABC1_TM_dom"/>
</dbReference>
<dbReference type="AlphaFoldDB" id="A0AAV1A1H5"/>
<evidence type="ECO:0000256" key="6">
    <source>
        <dbReference type="ARBA" id="ARBA00023136"/>
    </source>
</evidence>
<name>A0AAV1A1H5_VICFA</name>
<keyword evidence="10" id="KW-1185">Reference proteome</keyword>
<dbReference type="Gene3D" id="1.20.1560.10">
    <property type="entry name" value="ABC transporter type 1, transmembrane domain"/>
    <property type="match status" value="1"/>
</dbReference>
<evidence type="ECO:0000256" key="3">
    <source>
        <dbReference type="ARBA" id="ARBA00022741"/>
    </source>
</evidence>
<evidence type="ECO:0000256" key="5">
    <source>
        <dbReference type="ARBA" id="ARBA00022989"/>
    </source>
</evidence>
<keyword evidence="1" id="KW-0813">Transport</keyword>
<dbReference type="GO" id="GO:0005524">
    <property type="term" value="F:ATP binding"/>
    <property type="evidence" value="ECO:0007669"/>
    <property type="project" value="UniProtKB-KW"/>
</dbReference>
<keyword evidence="4" id="KW-0067">ATP-binding</keyword>
<keyword evidence="5 7" id="KW-1133">Transmembrane helix</keyword>
<dbReference type="Proteomes" id="UP001157006">
    <property type="component" value="Chromosome 3"/>
</dbReference>
<evidence type="ECO:0000256" key="1">
    <source>
        <dbReference type="ARBA" id="ARBA00022448"/>
    </source>
</evidence>
<gene>
    <name evidence="9" type="ORF">VFH_III130400</name>
</gene>
<evidence type="ECO:0000313" key="10">
    <source>
        <dbReference type="Proteomes" id="UP001157006"/>
    </source>
</evidence>
<protein>
    <recommendedName>
        <fullName evidence="8">ABC transmembrane type-1 domain-containing protein</fullName>
    </recommendedName>
</protein>
<evidence type="ECO:0000256" key="4">
    <source>
        <dbReference type="ARBA" id="ARBA00022840"/>
    </source>
</evidence>
<evidence type="ECO:0000256" key="7">
    <source>
        <dbReference type="SAM" id="Phobius"/>
    </source>
</evidence>
<feature type="transmembrane region" description="Helical" evidence="7">
    <location>
        <begin position="35"/>
        <end position="60"/>
    </location>
</feature>
<keyword evidence="3" id="KW-0547">Nucleotide-binding</keyword>
<dbReference type="InterPro" id="IPR036640">
    <property type="entry name" value="ABC1_TM_sf"/>
</dbReference>
<dbReference type="EMBL" id="OX451738">
    <property type="protein sequence ID" value="CAI8604379.1"/>
    <property type="molecule type" value="Genomic_DNA"/>
</dbReference>
<dbReference type="InterPro" id="IPR050173">
    <property type="entry name" value="ABC_transporter_C-like"/>
</dbReference>
<evidence type="ECO:0000256" key="2">
    <source>
        <dbReference type="ARBA" id="ARBA00022692"/>
    </source>
</evidence>
<dbReference type="PANTHER" id="PTHR24223">
    <property type="entry name" value="ATP-BINDING CASSETTE SUB-FAMILY C"/>
    <property type="match status" value="1"/>
</dbReference>
<accession>A0AAV1A1H5</accession>
<dbReference type="GO" id="GO:0016020">
    <property type="term" value="C:membrane"/>
    <property type="evidence" value="ECO:0007669"/>
    <property type="project" value="InterPro"/>
</dbReference>
<dbReference type="GO" id="GO:0140359">
    <property type="term" value="F:ABC-type transporter activity"/>
    <property type="evidence" value="ECO:0007669"/>
    <property type="project" value="InterPro"/>
</dbReference>
<sequence>MAGINFNQVSSDLSIVDLDVPFGLLFSVVATMTCYANLTVLAVVTWQVLFVSIPMIYFALRLQRYYFATAKELMRMNGTTKSFIANNLAESVAGAVTIRAFEE</sequence>
<proteinExistence type="predicted"/>
<dbReference type="PANTHER" id="PTHR24223:SF369">
    <property type="entry name" value="ABC TRANSPORTER C FAMILY MEMBER 10"/>
    <property type="match status" value="1"/>
</dbReference>
<organism evidence="9 10">
    <name type="scientific">Vicia faba</name>
    <name type="common">Broad bean</name>
    <name type="synonym">Faba vulgaris</name>
    <dbReference type="NCBI Taxonomy" id="3906"/>
    <lineage>
        <taxon>Eukaryota</taxon>
        <taxon>Viridiplantae</taxon>
        <taxon>Streptophyta</taxon>
        <taxon>Embryophyta</taxon>
        <taxon>Tracheophyta</taxon>
        <taxon>Spermatophyta</taxon>
        <taxon>Magnoliopsida</taxon>
        <taxon>eudicotyledons</taxon>
        <taxon>Gunneridae</taxon>
        <taxon>Pentapetalae</taxon>
        <taxon>rosids</taxon>
        <taxon>fabids</taxon>
        <taxon>Fabales</taxon>
        <taxon>Fabaceae</taxon>
        <taxon>Papilionoideae</taxon>
        <taxon>50 kb inversion clade</taxon>
        <taxon>NPAAA clade</taxon>
        <taxon>Hologalegina</taxon>
        <taxon>IRL clade</taxon>
        <taxon>Fabeae</taxon>
        <taxon>Vicia</taxon>
    </lineage>
</organism>
<keyword evidence="2 7" id="KW-0812">Transmembrane</keyword>
<dbReference type="SUPFAM" id="SSF90123">
    <property type="entry name" value="ABC transporter transmembrane region"/>
    <property type="match status" value="1"/>
</dbReference>
<feature type="domain" description="ABC transmembrane type-1" evidence="8">
    <location>
        <begin position="7"/>
        <end position="101"/>
    </location>
</feature>
<keyword evidence="6 7" id="KW-0472">Membrane</keyword>